<keyword evidence="5" id="KW-1185">Reference proteome</keyword>
<dbReference type="InterPro" id="IPR001461">
    <property type="entry name" value="Aspartic_peptidase_A1"/>
</dbReference>
<feature type="chain" id="PRO_5041656962" description="Xylanase inhibitor N-terminal domain-containing protein" evidence="2">
    <location>
        <begin position="31"/>
        <end position="149"/>
    </location>
</feature>
<evidence type="ECO:0000256" key="2">
    <source>
        <dbReference type="SAM" id="SignalP"/>
    </source>
</evidence>
<organism evidence="4 5">
    <name type="scientific">Escallonia herrerae</name>
    <dbReference type="NCBI Taxonomy" id="1293975"/>
    <lineage>
        <taxon>Eukaryota</taxon>
        <taxon>Viridiplantae</taxon>
        <taxon>Streptophyta</taxon>
        <taxon>Embryophyta</taxon>
        <taxon>Tracheophyta</taxon>
        <taxon>Spermatophyta</taxon>
        <taxon>Magnoliopsida</taxon>
        <taxon>eudicotyledons</taxon>
        <taxon>Gunneridae</taxon>
        <taxon>Pentapetalae</taxon>
        <taxon>asterids</taxon>
        <taxon>campanulids</taxon>
        <taxon>Escalloniales</taxon>
        <taxon>Escalloniaceae</taxon>
        <taxon>Escallonia</taxon>
    </lineage>
</organism>
<sequence length="149" mass="16933">MVSPTSRFNGSRFHLLIFFSLFSYMSHSKANTSFRPRALVLPITQDPLTQQYTTHINKRTPFVPVKLTVDLGGQFLWVACDKGYVSSSYKPVHCDISECNFQGLKPGTTVLSFIPTRPDDRIKRKMLKMAYMYVEGSPNVMACEEISPE</sequence>
<dbReference type="GO" id="GO:0006508">
    <property type="term" value="P:proteolysis"/>
    <property type="evidence" value="ECO:0007669"/>
    <property type="project" value="InterPro"/>
</dbReference>
<reference evidence="4" key="1">
    <citation type="submission" date="2022-12" db="EMBL/GenBank/DDBJ databases">
        <title>Draft genome assemblies for two species of Escallonia (Escalloniales).</title>
        <authorList>
            <person name="Chanderbali A."/>
            <person name="Dervinis C."/>
            <person name="Anghel I."/>
            <person name="Soltis D."/>
            <person name="Soltis P."/>
            <person name="Zapata F."/>
        </authorList>
    </citation>
    <scope>NUCLEOTIDE SEQUENCE</scope>
    <source>
        <strain evidence="4">UCBG64.0493</strain>
        <tissue evidence="4">Leaf</tissue>
    </source>
</reference>
<protein>
    <recommendedName>
        <fullName evidence="3">Xylanase inhibitor N-terminal domain-containing protein</fullName>
    </recommendedName>
</protein>
<evidence type="ECO:0000259" key="3">
    <source>
        <dbReference type="Pfam" id="PF14543"/>
    </source>
</evidence>
<dbReference type="InterPro" id="IPR032861">
    <property type="entry name" value="TAXi_N"/>
</dbReference>
<dbReference type="SUPFAM" id="SSF50630">
    <property type="entry name" value="Acid proteases"/>
    <property type="match status" value="1"/>
</dbReference>
<evidence type="ECO:0000313" key="5">
    <source>
        <dbReference type="Proteomes" id="UP001188597"/>
    </source>
</evidence>
<feature type="domain" description="Xylanase inhibitor N-terminal" evidence="3">
    <location>
        <begin position="52"/>
        <end position="103"/>
    </location>
</feature>
<keyword evidence="2" id="KW-0732">Signal</keyword>
<dbReference type="AlphaFoldDB" id="A0AA88VTE1"/>
<dbReference type="Proteomes" id="UP001188597">
    <property type="component" value="Unassembled WGS sequence"/>
</dbReference>
<dbReference type="PANTHER" id="PTHR47965">
    <property type="entry name" value="ASPARTYL PROTEASE-RELATED"/>
    <property type="match status" value="1"/>
</dbReference>
<dbReference type="InterPro" id="IPR021109">
    <property type="entry name" value="Peptidase_aspartic_dom_sf"/>
</dbReference>
<comment type="caution">
    <text evidence="4">The sequence shown here is derived from an EMBL/GenBank/DDBJ whole genome shotgun (WGS) entry which is preliminary data.</text>
</comment>
<gene>
    <name evidence="4" type="ORF">RJ639_009936</name>
</gene>
<comment type="similarity">
    <text evidence="1">Belongs to the peptidase A1 family.</text>
</comment>
<dbReference type="EMBL" id="JAVXUP010001290">
    <property type="protein sequence ID" value="KAK3013563.1"/>
    <property type="molecule type" value="Genomic_DNA"/>
</dbReference>
<dbReference type="Gene3D" id="2.40.70.10">
    <property type="entry name" value="Acid Proteases"/>
    <property type="match status" value="1"/>
</dbReference>
<evidence type="ECO:0000313" key="4">
    <source>
        <dbReference type="EMBL" id="KAK3013563.1"/>
    </source>
</evidence>
<dbReference type="Pfam" id="PF14543">
    <property type="entry name" value="TAXi_N"/>
    <property type="match status" value="1"/>
</dbReference>
<proteinExistence type="inferred from homology"/>
<dbReference type="GO" id="GO:0004190">
    <property type="term" value="F:aspartic-type endopeptidase activity"/>
    <property type="evidence" value="ECO:0007669"/>
    <property type="project" value="InterPro"/>
</dbReference>
<name>A0AA88VTE1_9ASTE</name>
<evidence type="ECO:0000256" key="1">
    <source>
        <dbReference type="ARBA" id="ARBA00007447"/>
    </source>
</evidence>
<dbReference type="PANTHER" id="PTHR47965:SF103">
    <property type="entry name" value="EUKARYOTIC ASPARTYL PROTEASE FAMILY PROTEIN"/>
    <property type="match status" value="1"/>
</dbReference>
<accession>A0AA88VTE1</accession>
<feature type="signal peptide" evidence="2">
    <location>
        <begin position="1"/>
        <end position="30"/>
    </location>
</feature>